<evidence type="ECO:0000256" key="4">
    <source>
        <dbReference type="ARBA" id="ARBA00023014"/>
    </source>
</evidence>
<dbReference type="GO" id="GO:0051536">
    <property type="term" value="F:iron-sulfur cluster binding"/>
    <property type="evidence" value="ECO:0007669"/>
    <property type="project" value="UniProtKB-KW"/>
</dbReference>
<feature type="domain" description="Radical SAM core" evidence="5">
    <location>
        <begin position="23"/>
        <end position="220"/>
    </location>
</feature>
<evidence type="ECO:0000259" key="5">
    <source>
        <dbReference type="PROSITE" id="PS51918"/>
    </source>
</evidence>
<proteinExistence type="predicted"/>
<organism evidence="6 7">
    <name type="scientific">Selenomonas bovis</name>
    <dbReference type="NCBI Taxonomy" id="416586"/>
    <lineage>
        <taxon>Bacteria</taxon>
        <taxon>Bacillati</taxon>
        <taxon>Bacillota</taxon>
        <taxon>Negativicutes</taxon>
        <taxon>Selenomonadales</taxon>
        <taxon>Selenomonadaceae</taxon>
        <taxon>Selenomonas</taxon>
    </lineage>
</organism>
<dbReference type="GO" id="GO:0046872">
    <property type="term" value="F:metal ion binding"/>
    <property type="evidence" value="ECO:0007669"/>
    <property type="project" value="UniProtKB-KW"/>
</dbReference>
<keyword evidence="7" id="KW-1185">Reference proteome</keyword>
<dbReference type="PROSITE" id="PS51918">
    <property type="entry name" value="RADICAL_SAM"/>
    <property type="match status" value="1"/>
</dbReference>
<gene>
    <name evidence="6" type="ORF">HF878_06265</name>
</gene>
<accession>A0A848BAZ6</accession>
<dbReference type="RefSeq" id="WP_019542972.1">
    <property type="nucleotide sequence ID" value="NZ_JABAFA010000018.1"/>
</dbReference>
<evidence type="ECO:0000256" key="3">
    <source>
        <dbReference type="ARBA" id="ARBA00023004"/>
    </source>
</evidence>
<dbReference type="EMBL" id="JABAFA010000018">
    <property type="protein sequence ID" value="NMD99085.1"/>
    <property type="molecule type" value="Genomic_DNA"/>
</dbReference>
<dbReference type="GO" id="GO:0003824">
    <property type="term" value="F:catalytic activity"/>
    <property type="evidence" value="ECO:0007669"/>
    <property type="project" value="InterPro"/>
</dbReference>
<dbReference type="CDD" id="cd01335">
    <property type="entry name" value="Radical_SAM"/>
    <property type="match status" value="1"/>
</dbReference>
<keyword evidence="3" id="KW-0408">Iron</keyword>
<comment type="caution">
    <text evidence="6">The sequence shown here is derived from an EMBL/GenBank/DDBJ whole genome shotgun (WGS) entry which is preliminary data.</text>
</comment>
<name>A0A848BAZ6_9FIRM</name>
<evidence type="ECO:0000256" key="1">
    <source>
        <dbReference type="ARBA" id="ARBA00022691"/>
    </source>
</evidence>
<dbReference type="SFLD" id="SFLDS00029">
    <property type="entry name" value="Radical_SAM"/>
    <property type="match status" value="1"/>
</dbReference>
<dbReference type="InterPro" id="IPR058240">
    <property type="entry name" value="rSAM_sf"/>
</dbReference>
<dbReference type="InterPro" id="IPR013785">
    <property type="entry name" value="Aldolase_TIM"/>
</dbReference>
<evidence type="ECO:0000313" key="7">
    <source>
        <dbReference type="Proteomes" id="UP000543804"/>
    </source>
</evidence>
<dbReference type="PANTHER" id="PTHR11228">
    <property type="entry name" value="RADICAL SAM DOMAIN PROTEIN"/>
    <property type="match status" value="1"/>
</dbReference>
<dbReference type="NCBIfam" id="TIGR04038">
    <property type="entry name" value="tatD_link_rSAM"/>
    <property type="match status" value="1"/>
</dbReference>
<dbReference type="AlphaFoldDB" id="A0A848BAZ6"/>
<sequence>MLIYATHAGGRYLPLEESLAVMPEGKRGFYVNITNKCNCACTFCLRQKKQMAESSTLWFHGQEPTVEELKAALDGAPWAYAKELVFCGFGEPTMRLEVLLELLAYAKKLQPELPTRLNTNGLANLEYGQDITPRFAGILDTISISLNASNAQRYYELTRAKYGLASYDGMLDFAVRAKAHVPHVVLTIVDHVEGPEEIERCRELCEEKGLTLRVRPYEAN</sequence>
<dbReference type="Proteomes" id="UP000543804">
    <property type="component" value="Unassembled WGS sequence"/>
</dbReference>
<reference evidence="6 7" key="1">
    <citation type="submission" date="2020-04" db="EMBL/GenBank/DDBJ databases">
        <authorList>
            <person name="Hitch T.C.A."/>
            <person name="Wylensek D."/>
            <person name="Clavel T."/>
        </authorList>
    </citation>
    <scope>NUCLEOTIDE SEQUENCE [LARGE SCALE GENOMIC DNA]</scope>
    <source>
        <strain evidence="6 7">PG-130-P53-12</strain>
    </source>
</reference>
<dbReference type="InterPro" id="IPR050377">
    <property type="entry name" value="Radical_SAM_PqqE_MftC-like"/>
</dbReference>
<protein>
    <submittedName>
        <fullName evidence="6">Radical SAM protein</fullName>
    </submittedName>
</protein>
<evidence type="ECO:0000256" key="2">
    <source>
        <dbReference type="ARBA" id="ARBA00022723"/>
    </source>
</evidence>
<dbReference type="PANTHER" id="PTHR11228:SF34">
    <property type="entry name" value="TUNGSTEN-CONTAINING ALDEHYDE FERREDOXIN OXIDOREDUCTASE COFACTOR MODIFYING PROTEIN"/>
    <property type="match status" value="1"/>
</dbReference>
<keyword evidence="2" id="KW-0479">Metal-binding</keyword>
<dbReference type="SUPFAM" id="SSF102114">
    <property type="entry name" value="Radical SAM enzymes"/>
    <property type="match status" value="1"/>
</dbReference>
<evidence type="ECO:0000313" key="6">
    <source>
        <dbReference type="EMBL" id="NMD99085.1"/>
    </source>
</evidence>
<dbReference type="Pfam" id="PF04055">
    <property type="entry name" value="Radical_SAM"/>
    <property type="match status" value="1"/>
</dbReference>
<dbReference type="InterPro" id="IPR007197">
    <property type="entry name" value="rSAM"/>
</dbReference>
<dbReference type="Gene3D" id="3.20.20.70">
    <property type="entry name" value="Aldolase class I"/>
    <property type="match status" value="1"/>
</dbReference>
<keyword evidence="1" id="KW-0949">S-adenosyl-L-methionine</keyword>
<dbReference type="SFLD" id="SFLDG01111">
    <property type="entry name" value="Uncharacterised_Radical_SAM_Su"/>
    <property type="match status" value="1"/>
</dbReference>
<keyword evidence="4" id="KW-0411">Iron-sulfur</keyword>
<dbReference type="InterPro" id="IPR023821">
    <property type="entry name" value="rSAM_TatD-assoc"/>
</dbReference>